<dbReference type="AlphaFoldDB" id="A0A1B7MGN2"/>
<organism evidence="3 4">
    <name type="scientific">Rhizopogon vinicolor AM-OR11-026</name>
    <dbReference type="NCBI Taxonomy" id="1314800"/>
    <lineage>
        <taxon>Eukaryota</taxon>
        <taxon>Fungi</taxon>
        <taxon>Dikarya</taxon>
        <taxon>Basidiomycota</taxon>
        <taxon>Agaricomycotina</taxon>
        <taxon>Agaricomycetes</taxon>
        <taxon>Agaricomycetidae</taxon>
        <taxon>Boletales</taxon>
        <taxon>Suillineae</taxon>
        <taxon>Rhizopogonaceae</taxon>
        <taxon>Rhizopogon</taxon>
    </lineage>
</organism>
<reference evidence="3 4" key="1">
    <citation type="submission" date="2016-06" db="EMBL/GenBank/DDBJ databases">
        <title>Comparative genomics of the ectomycorrhizal sister species Rhizopogon vinicolor and Rhizopogon vesiculosus (Basidiomycota: Boletales) reveals a divergence of the mating type B locus.</title>
        <authorList>
            <consortium name="DOE Joint Genome Institute"/>
            <person name="Mujic A.B."/>
            <person name="Kuo A."/>
            <person name="Tritt A."/>
            <person name="Lipzen A."/>
            <person name="Chen C."/>
            <person name="Johnson J."/>
            <person name="Sharma A."/>
            <person name="Barry K."/>
            <person name="Grigoriev I.V."/>
            <person name="Spatafora J.W."/>
        </authorList>
    </citation>
    <scope>NUCLEOTIDE SEQUENCE [LARGE SCALE GENOMIC DNA]</scope>
    <source>
        <strain evidence="3 4">AM-OR11-026</strain>
    </source>
</reference>
<dbReference type="PANTHER" id="PTHR36181">
    <property type="entry name" value="INTRON-ENCODED ENDONUCLEASE AI3-RELATED"/>
    <property type="match status" value="1"/>
</dbReference>
<evidence type="ECO:0000313" key="4">
    <source>
        <dbReference type="Proteomes" id="UP000092154"/>
    </source>
</evidence>
<dbReference type="PANTHER" id="PTHR36181:SF4">
    <property type="entry name" value="LAGLIDADG ENDONUCLEASE"/>
    <property type="match status" value="1"/>
</dbReference>
<dbReference type="GO" id="GO:0005739">
    <property type="term" value="C:mitochondrion"/>
    <property type="evidence" value="ECO:0007669"/>
    <property type="project" value="UniProtKB-ARBA"/>
</dbReference>
<dbReference type="Pfam" id="PF00961">
    <property type="entry name" value="LAGLIDADG_1"/>
    <property type="match status" value="2"/>
</dbReference>
<accession>A0A1B7MGN2</accession>
<feature type="domain" description="Homing endonuclease LAGLIDADG" evidence="2">
    <location>
        <begin position="120"/>
        <end position="170"/>
    </location>
</feature>
<gene>
    <name evidence="3" type="ORF">K503DRAFT_794900</name>
</gene>
<dbReference type="STRING" id="1314800.A0A1B7MGN2"/>
<keyword evidence="3" id="KW-0255">Endonuclease</keyword>
<feature type="domain" description="Homing endonuclease LAGLIDADG" evidence="2">
    <location>
        <begin position="194"/>
        <end position="248"/>
    </location>
</feature>
<keyword evidence="3" id="KW-0540">Nuclease</keyword>
<evidence type="ECO:0000256" key="1">
    <source>
        <dbReference type="ARBA" id="ARBA00002670"/>
    </source>
</evidence>
<dbReference type="InterPro" id="IPR051289">
    <property type="entry name" value="LAGLIDADG_Endonuclease"/>
</dbReference>
<dbReference type="InterPro" id="IPR004860">
    <property type="entry name" value="LAGLIDADG_dom"/>
</dbReference>
<comment type="function">
    <text evidence="1">Mitochondrial DNA endonuclease involved in intron homing.</text>
</comment>
<dbReference type="Gene3D" id="3.10.28.10">
    <property type="entry name" value="Homing endonucleases"/>
    <property type="match status" value="2"/>
</dbReference>
<protein>
    <submittedName>
        <fullName evidence="3">Homing endonuclease</fullName>
    </submittedName>
</protein>
<dbReference type="EMBL" id="KV449255">
    <property type="protein sequence ID" value="OAX31760.1"/>
    <property type="molecule type" value="Genomic_DNA"/>
</dbReference>
<evidence type="ECO:0000313" key="3">
    <source>
        <dbReference type="EMBL" id="OAX31760.1"/>
    </source>
</evidence>
<keyword evidence="3" id="KW-0378">Hydrolase</keyword>
<evidence type="ECO:0000259" key="2">
    <source>
        <dbReference type="Pfam" id="PF00961"/>
    </source>
</evidence>
<proteinExistence type="predicted"/>
<dbReference type="InParanoid" id="A0A1B7MGN2"/>
<keyword evidence="4" id="KW-1185">Reference proteome</keyword>
<dbReference type="InterPro" id="IPR027434">
    <property type="entry name" value="Homing_endonucl"/>
</dbReference>
<sequence>MFYKLNIVQPFKQDTEGFRFRKTLPWEKLSNSGDTLKLLVPNYIRKVISQEMMETEMGNRGTKRLRYTLMGFERNYQVKILSKRLKMKSFSTSTSSTRLQDFEISKYQNLNLNLNPWFVSGLIDAEGTFYISIRKDKEYKLGWQIGAEFQIQLHKRDLNLILELQNFFSGIAADLALFSQIVELISAKSHLTIEGFVFGDGCFDVNIKKSKSHRTGHQVILRFSIKQHEKDKYLLELVSKYLGCGNLYPSYTLIPFFKTYPVLGLKQNDFLDWCKVAKLMKEKSHITNRGLILIQTLKKGMNRERESKNI</sequence>
<name>A0A1B7MGN2_9AGAM</name>
<dbReference type="OrthoDB" id="5424169at2759"/>
<dbReference type="Proteomes" id="UP000092154">
    <property type="component" value="Unassembled WGS sequence"/>
</dbReference>
<dbReference type="GO" id="GO:0004519">
    <property type="term" value="F:endonuclease activity"/>
    <property type="evidence" value="ECO:0007669"/>
    <property type="project" value="UniProtKB-KW"/>
</dbReference>
<dbReference type="SUPFAM" id="SSF55608">
    <property type="entry name" value="Homing endonucleases"/>
    <property type="match status" value="2"/>
</dbReference>